<dbReference type="PIRSF" id="PIRSF016661">
    <property type="entry name" value="BioY"/>
    <property type="match status" value="1"/>
</dbReference>
<feature type="transmembrane region" description="Helical" evidence="3">
    <location>
        <begin position="110"/>
        <end position="131"/>
    </location>
</feature>
<dbReference type="PANTHER" id="PTHR34295">
    <property type="entry name" value="BIOTIN TRANSPORTER BIOY"/>
    <property type="match status" value="1"/>
</dbReference>
<name>A0A6M0H1L2_9CLOT</name>
<comment type="caution">
    <text evidence="4">The sequence shown here is derived from an EMBL/GenBank/DDBJ whole genome shotgun (WGS) entry which is preliminary data.</text>
</comment>
<dbReference type="Pfam" id="PF02632">
    <property type="entry name" value="BioY"/>
    <property type="match status" value="1"/>
</dbReference>
<dbReference type="Gene3D" id="1.10.1760.20">
    <property type="match status" value="1"/>
</dbReference>
<feature type="transmembrane region" description="Helical" evidence="3">
    <location>
        <begin position="82"/>
        <end position="103"/>
    </location>
</feature>
<organism evidence="4 5">
    <name type="scientific">Clostridium senegalense</name>
    <dbReference type="NCBI Taxonomy" id="1465809"/>
    <lineage>
        <taxon>Bacteria</taxon>
        <taxon>Bacillati</taxon>
        <taxon>Bacillota</taxon>
        <taxon>Clostridia</taxon>
        <taxon>Eubacteriales</taxon>
        <taxon>Clostridiaceae</taxon>
        <taxon>Clostridium</taxon>
    </lineage>
</organism>
<feature type="transmembrane region" description="Helical" evidence="3">
    <location>
        <begin position="58"/>
        <end position="76"/>
    </location>
</feature>
<keyword evidence="5" id="KW-1185">Reference proteome</keyword>
<comment type="similarity">
    <text evidence="1 2">Belongs to the BioY family.</text>
</comment>
<feature type="transmembrane region" description="Helical" evidence="3">
    <location>
        <begin position="32"/>
        <end position="51"/>
    </location>
</feature>
<dbReference type="PANTHER" id="PTHR34295:SF1">
    <property type="entry name" value="BIOTIN TRANSPORTER BIOY"/>
    <property type="match status" value="1"/>
</dbReference>
<accession>A0A6M0H1L2</accession>
<feature type="transmembrane region" description="Helical" evidence="3">
    <location>
        <begin position="7"/>
        <end position="26"/>
    </location>
</feature>
<protein>
    <recommendedName>
        <fullName evidence="2">Biotin transporter</fullName>
    </recommendedName>
</protein>
<keyword evidence="2" id="KW-0813">Transport</keyword>
<keyword evidence="2 3" id="KW-0472">Membrane</keyword>
<evidence type="ECO:0000313" key="5">
    <source>
        <dbReference type="Proteomes" id="UP000481872"/>
    </source>
</evidence>
<dbReference type="RefSeq" id="WP_199869666.1">
    <property type="nucleotide sequence ID" value="NZ_JAAGPU010000010.1"/>
</dbReference>
<dbReference type="AlphaFoldDB" id="A0A6M0H1L2"/>
<dbReference type="GO" id="GO:0005886">
    <property type="term" value="C:plasma membrane"/>
    <property type="evidence" value="ECO:0007669"/>
    <property type="project" value="UniProtKB-SubCell"/>
</dbReference>
<evidence type="ECO:0000256" key="3">
    <source>
        <dbReference type="SAM" id="Phobius"/>
    </source>
</evidence>
<keyword evidence="3" id="KW-0812">Transmembrane</keyword>
<evidence type="ECO:0000256" key="1">
    <source>
        <dbReference type="ARBA" id="ARBA00010692"/>
    </source>
</evidence>
<sequence length="175" mass="18857">MKITVKDMIICGLFVSITALLAQIAIPLPFSTVPITMQVFAVVLTGVVLGGKRGFISQIIYILLGSIGIPVFTQLSGGFHLIVGYTGGFILSFPLIAALMGYISYKTDKLYYMILGVIGSMIINYGLGAMQYAFLAQVTLKDALIVCVAPFIVVDIIKYIAAITIGLTLKKRLKL</sequence>
<dbReference type="InterPro" id="IPR003784">
    <property type="entry name" value="BioY"/>
</dbReference>
<keyword evidence="3" id="KW-1133">Transmembrane helix</keyword>
<feature type="transmembrane region" description="Helical" evidence="3">
    <location>
        <begin position="143"/>
        <end position="169"/>
    </location>
</feature>
<evidence type="ECO:0000256" key="2">
    <source>
        <dbReference type="PIRNR" id="PIRNR016661"/>
    </source>
</evidence>
<evidence type="ECO:0000313" key="4">
    <source>
        <dbReference type="EMBL" id="NEU04626.1"/>
    </source>
</evidence>
<proteinExistence type="inferred from homology"/>
<dbReference type="EMBL" id="JAAGPU010000010">
    <property type="protein sequence ID" value="NEU04626.1"/>
    <property type="molecule type" value="Genomic_DNA"/>
</dbReference>
<dbReference type="Proteomes" id="UP000481872">
    <property type="component" value="Unassembled WGS sequence"/>
</dbReference>
<comment type="subcellular location">
    <subcellularLocation>
        <location evidence="2">Cell membrane</location>
        <topology evidence="2">Multi-pass membrane protein</topology>
    </subcellularLocation>
</comment>
<gene>
    <name evidence="4" type="ORF">G3M99_07065</name>
</gene>
<keyword evidence="2" id="KW-1003">Cell membrane</keyword>
<reference evidence="4 5" key="1">
    <citation type="submission" date="2020-02" db="EMBL/GenBank/DDBJ databases">
        <title>Genome assembly of a novel Clostridium senegalense strain.</title>
        <authorList>
            <person name="Gupta T.B."/>
            <person name="Jauregui R."/>
            <person name="Maclean P."/>
            <person name="Nawarathana A."/>
            <person name="Brightwell G."/>
        </authorList>
    </citation>
    <scope>NUCLEOTIDE SEQUENCE [LARGE SCALE GENOMIC DNA]</scope>
    <source>
        <strain evidence="4 5">AGRFS4</strain>
    </source>
</reference>
<dbReference type="GO" id="GO:0015225">
    <property type="term" value="F:biotin transmembrane transporter activity"/>
    <property type="evidence" value="ECO:0007669"/>
    <property type="project" value="UniProtKB-UniRule"/>
</dbReference>